<keyword evidence="11" id="KW-1185">Reference proteome</keyword>
<dbReference type="PROSITE" id="PS00138">
    <property type="entry name" value="SUBTILASE_SER"/>
    <property type="match status" value="1"/>
</dbReference>
<sequence>MSRPALSVLLGTMLVAGLLSAADAAAASPQRAASASRSTADPGLPQVTAPTTVTLVTGDKITLTPDPDGTQVSMQPAVRPNGYRPVIRLSELNGHRVAVPEDAGPLIASGVLDQTLFDLNYLVANGYADNATKQLPLITQMTSAVPAAKVRHQADAVPGVTPTVQLDSLHATAADVPKSQAGAFWASITGGTAPTPGKAAARAFGQGIAKVWLDRKVKATLDQSVPMIGAPQAWAAGYTGKGVKVAVLDTGIDPNHPDLKGRVTESKNFTRDADITDGFGHGTHVASIITGSGAASGGRYKGVAPDVDLLVGKVLDHTGTGEESDVIAGMEWAAAQGAKVINLSLGGDPYGDESQDPGSLAVNRLTESTGALFVIAAGNNGQYGASTVGSPGVAKDALTVASVDKSDQLAYYSSRGPLLYPDRVSKPDIAGPGSDIVAARAAGTSMGSPVDDHYTSASGTSMATPHVAGAAAILAQEHPDWSGLQLKAALMSTSKDDHYSVFQQGAGRVDVARAVTQQVVGVTTGVDYGRILDTEQGDVVRPVTYRNDSASDVTLSLTGSLRTTTGTDTSAAVSVPGQVVVPAHGTATVDVTVHAAELAAGFSSGAVVATADGVQVRTAVALRKSRQTFPVQVTVKSSAPMYSGADVSAFDVEDSTVPRIDTYAAMSPDRMTASITLDLPPGRWWIRVGHDRLHPSQRAERVVFSEPDVTVAGPAPAQLRRQGRRSAQRDHGHAQPSDLRWVDRAARQRGRQQRPGPGGELHLVRRR</sequence>
<feature type="active site" description="Charge relay system" evidence="5">
    <location>
        <position position="249"/>
    </location>
</feature>
<dbReference type="Pfam" id="PF00082">
    <property type="entry name" value="Peptidase_S8"/>
    <property type="match status" value="1"/>
</dbReference>
<keyword evidence="3 5" id="KW-0378">Hydrolase</keyword>
<name>A0ABS4UQS6_9ACTN</name>
<keyword evidence="4 5" id="KW-0720">Serine protease</keyword>
<dbReference type="InterPro" id="IPR015500">
    <property type="entry name" value="Peptidase_S8_subtilisin-rel"/>
</dbReference>
<evidence type="ECO:0000256" key="5">
    <source>
        <dbReference type="PROSITE-ProRule" id="PRU01240"/>
    </source>
</evidence>
<dbReference type="GO" id="GO:0006508">
    <property type="term" value="P:proteolysis"/>
    <property type="evidence" value="ECO:0007669"/>
    <property type="project" value="UniProtKB-KW"/>
</dbReference>
<organism evidence="10 11">
    <name type="scientific">Kribbella aluminosa</name>
    <dbReference type="NCBI Taxonomy" id="416017"/>
    <lineage>
        <taxon>Bacteria</taxon>
        <taxon>Bacillati</taxon>
        <taxon>Actinomycetota</taxon>
        <taxon>Actinomycetes</taxon>
        <taxon>Propionibacteriales</taxon>
        <taxon>Kribbellaceae</taxon>
        <taxon>Kribbella</taxon>
    </lineage>
</organism>
<dbReference type="InterPro" id="IPR023828">
    <property type="entry name" value="Peptidase_S8_Ser-AS"/>
</dbReference>
<dbReference type="PROSITE" id="PS51892">
    <property type="entry name" value="SUBTILASE"/>
    <property type="match status" value="1"/>
</dbReference>
<feature type="active site" description="Charge relay system" evidence="5">
    <location>
        <position position="281"/>
    </location>
</feature>
<dbReference type="PRINTS" id="PR00723">
    <property type="entry name" value="SUBTILISIN"/>
</dbReference>
<evidence type="ECO:0000256" key="8">
    <source>
        <dbReference type="SAM" id="SignalP"/>
    </source>
</evidence>
<dbReference type="PANTHER" id="PTHR43806:SF65">
    <property type="entry name" value="SERINE PROTEASE APRX"/>
    <property type="match status" value="1"/>
</dbReference>
<evidence type="ECO:0000256" key="2">
    <source>
        <dbReference type="ARBA" id="ARBA00022670"/>
    </source>
</evidence>
<dbReference type="RefSeq" id="WP_209696874.1">
    <property type="nucleotide sequence ID" value="NZ_JAGINT010000002.1"/>
</dbReference>
<dbReference type="SUPFAM" id="SSF52743">
    <property type="entry name" value="Subtilisin-like"/>
    <property type="match status" value="1"/>
</dbReference>
<dbReference type="PANTHER" id="PTHR43806">
    <property type="entry name" value="PEPTIDASE S8"/>
    <property type="match status" value="1"/>
</dbReference>
<dbReference type="InterPro" id="IPR036852">
    <property type="entry name" value="Peptidase_S8/S53_dom_sf"/>
</dbReference>
<evidence type="ECO:0000256" key="6">
    <source>
        <dbReference type="RuleBase" id="RU003355"/>
    </source>
</evidence>
<dbReference type="PROSITE" id="PS00137">
    <property type="entry name" value="SUBTILASE_HIS"/>
    <property type="match status" value="1"/>
</dbReference>
<evidence type="ECO:0000259" key="9">
    <source>
        <dbReference type="Pfam" id="PF00082"/>
    </source>
</evidence>
<dbReference type="InterPro" id="IPR022398">
    <property type="entry name" value="Peptidase_S8_His-AS"/>
</dbReference>
<reference evidence="10 11" key="1">
    <citation type="submission" date="2021-03" db="EMBL/GenBank/DDBJ databases">
        <title>Sequencing the genomes of 1000 actinobacteria strains.</title>
        <authorList>
            <person name="Klenk H.-P."/>
        </authorList>
    </citation>
    <scope>NUCLEOTIDE SEQUENCE [LARGE SCALE GENOMIC DNA]</scope>
    <source>
        <strain evidence="10 11">DSM 18824</strain>
    </source>
</reference>
<proteinExistence type="inferred from homology"/>
<dbReference type="GO" id="GO:0008233">
    <property type="term" value="F:peptidase activity"/>
    <property type="evidence" value="ECO:0007669"/>
    <property type="project" value="UniProtKB-KW"/>
</dbReference>
<dbReference type="InterPro" id="IPR050131">
    <property type="entry name" value="Peptidase_S8_subtilisin-like"/>
</dbReference>
<evidence type="ECO:0000256" key="4">
    <source>
        <dbReference type="ARBA" id="ARBA00022825"/>
    </source>
</evidence>
<evidence type="ECO:0000313" key="11">
    <source>
        <dbReference type="Proteomes" id="UP000755585"/>
    </source>
</evidence>
<dbReference type="Proteomes" id="UP000755585">
    <property type="component" value="Unassembled WGS sequence"/>
</dbReference>
<keyword evidence="2 5" id="KW-0645">Protease</keyword>
<comment type="similarity">
    <text evidence="1 5 6">Belongs to the peptidase S8 family.</text>
</comment>
<dbReference type="InterPro" id="IPR023827">
    <property type="entry name" value="Peptidase_S8_Asp-AS"/>
</dbReference>
<evidence type="ECO:0000313" key="10">
    <source>
        <dbReference type="EMBL" id="MBP2353998.1"/>
    </source>
</evidence>
<dbReference type="CDD" id="cd07487">
    <property type="entry name" value="Peptidases_S8_1"/>
    <property type="match status" value="1"/>
</dbReference>
<protein>
    <submittedName>
        <fullName evidence="10">Subtilisin family serine protease</fullName>
    </submittedName>
</protein>
<dbReference type="InterPro" id="IPR000209">
    <property type="entry name" value="Peptidase_S8/S53_dom"/>
</dbReference>
<accession>A0ABS4UQS6</accession>
<evidence type="ECO:0000256" key="3">
    <source>
        <dbReference type="ARBA" id="ARBA00022801"/>
    </source>
</evidence>
<comment type="caution">
    <text evidence="10">The sequence shown here is derived from an EMBL/GenBank/DDBJ whole genome shotgun (WGS) entry which is preliminary data.</text>
</comment>
<feature type="domain" description="Peptidase S8/S53" evidence="9">
    <location>
        <begin position="240"/>
        <end position="507"/>
    </location>
</feature>
<dbReference type="PROSITE" id="PS00136">
    <property type="entry name" value="SUBTILASE_ASP"/>
    <property type="match status" value="1"/>
</dbReference>
<evidence type="ECO:0000256" key="7">
    <source>
        <dbReference type="SAM" id="MobiDB-lite"/>
    </source>
</evidence>
<dbReference type="Gene3D" id="3.40.50.200">
    <property type="entry name" value="Peptidase S8/S53 domain"/>
    <property type="match status" value="1"/>
</dbReference>
<feature type="signal peptide" evidence="8">
    <location>
        <begin position="1"/>
        <end position="21"/>
    </location>
</feature>
<feature type="region of interest" description="Disordered" evidence="7">
    <location>
        <begin position="707"/>
        <end position="767"/>
    </location>
</feature>
<evidence type="ECO:0000256" key="1">
    <source>
        <dbReference type="ARBA" id="ARBA00011073"/>
    </source>
</evidence>
<gene>
    <name evidence="10" type="ORF">JOF29_005108</name>
</gene>
<feature type="chain" id="PRO_5047487411" evidence="8">
    <location>
        <begin position="22"/>
        <end position="767"/>
    </location>
</feature>
<feature type="active site" description="Charge relay system" evidence="5">
    <location>
        <position position="461"/>
    </location>
</feature>
<keyword evidence="8" id="KW-0732">Signal</keyword>
<dbReference type="EMBL" id="JAGINT010000002">
    <property type="protein sequence ID" value="MBP2353998.1"/>
    <property type="molecule type" value="Genomic_DNA"/>
</dbReference>